<dbReference type="AlphaFoldDB" id="I4C1H4"/>
<feature type="domain" description="FAD-binding PCMH-type" evidence="4">
    <location>
        <begin position="1"/>
        <end position="178"/>
    </location>
</feature>
<dbReference type="GO" id="GO:0071949">
    <property type="term" value="F:FAD binding"/>
    <property type="evidence" value="ECO:0007669"/>
    <property type="project" value="InterPro"/>
</dbReference>
<dbReference type="EMBL" id="CP003360">
    <property type="protein sequence ID" value="AFM23415.1"/>
    <property type="molecule type" value="Genomic_DNA"/>
</dbReference>
<keyword evidence="2" id="KW-0274">FAD</keyword>
<dbReference type="eggNOG" id="COG1319">
    <property type="taxonomic scope" value="Bacteria"/>
</dbReference>
<dbReference type="Pfam" id="PF00941">
    <property type="entry name" value="FAD_binding_5"/>
    <property type="match status" value="1"/>
</dbReference>
<dbReference type="PANTHER" id="PTHR42659:SF2">
    <property type="entry name" value="XANTHINE DEHYDROGENASE SUBUNIT C-RELATED"/>
    <property type="match status" value="1"/>
</dbReference>
<keyword evidence="1" id="KW-0285">Flavoprotein</keyword>
<dbReference type="PROSITE" id="PS51387">
    <property type="entry name" value="FAD_PCMH"/>
    <property type="match status" value="1"/>
</dbReference>
<evidence type="ECO:0000256" key="2">
    <source>
        <dbReference type="ARBA" id="ARBA00022827"/>
    </source>
</evidence>
<evidence type="ECO:0000256" key="3">
    <source>
        <dbReference type="ARBA" id="ARBA00023002"/>
    </source>
</evidence>
<dbReference type="PANTHER" id="PTHR42659">
    <property type="entry name" value="XANTHINE DEHYDROGENASE SUBUNIT C-RELATED"/>
    <property type="match status" value="1"/>
</dbReference>
<dbReference type="Gene3D" id="3.30.43.10">
    <property type="entry name" value="Uridine Diphospho-n-acetylenolpyruvylglucosamine Reductase, domain 2"/>
    <property type="match status" value="1"/>
</dbReference>
<dbReference type="Gene3D" id="3.30.390.50">
    <property type="entry name" value="CO dehydrogenase flavoprotein, C-terminal domain"/>
    <property type="match status" value="1"/>
</dbReference>
<dbReference type="GO" id="GO:0016491">
    <property type="term" value="F:oxidoreductase activity"/>
    <property type="evidence" value="ECO:0007669"/>
    <property type="project" value="UniProtKB-KW"/>
</dbReference>
<dbReference type="Proteomes" id="UP000006055">
    <property type="component" value="Chromosome"/>
</dbReference>
<keyword evidence="6" id="KW-1185">Reference proteome</keyword>
<dbReference type="InterPro" id="IPR016167">
    <property type="entry name" value="FAD-bd_PCMH_sub1"/>
</dbReference>
<dbReference type="STRING" id="706587.Desti_0689"/>
<dbReference type="InterPro" id="IPR016166">
    <property type="entry name" value="FAD-bd_PCMH"/>
</dbReference>
<sequence>MRWQNYHVMSNLPELLESLGQLDGRGRVVAGGTDLIVRLKETDMPSQPLTLLDVTRIDAMRGIKQIGDDIHIGAATTISEISNSPLIGLKARALAQGAGWLGSPQIRTVATIGGNVVNALPAADTSVPLVALGARARIVSARGERIALVEDLFRRVGESAIDPTREVVTEFIVKADLAPCGASAMTRMAKRKAFTLPILSAAVWIDLDKAGERFQAVRIVAAPVAPVPWRAKRAEEVISGREISSRSIEEAAALAGEDAKPGSSLRGGSAYRKDMVVVLVRRALRDALKQVDRVPHE</sequence>
<dbReference type="InterPro" id="IPR036318">
    <property type="entry name" value="FAD-bd_PCMH-like_sf"/>
</dbReference>
<accession>I4C1H4</accession>
<name>I4C1H4_DESTA</name>
<keyword evidence="3" id="KW-0560">Oxidoreductase</keyword>
<dbReference type="RefSeq" id="WP_014808571.1">
    <property type="nucleotide sequence ID" value="NC_018025.1"/>
</dbReference>
<protein>
    <submittedName>
        <fullName evidence="5">Aerobic-type carbon monoxide dehydrogenase, middle subunit CoxM/CutM-like protein</fullName>
    </submittedName>
</protein>
<dbReference type="HOGENOM" id="CLU_058050_0_1_7"/>
<dbReference type="InterPro" id="IPR016169">
    <property type="entry name" value="FAD-bd_PCMH_sub2"/>
</dbReference>
<dbReference type="InterPro" id="IPR005107">
    <property type="entry name" value="CO_DH_flav_C"/>
</dbReference>
<evidence type="ECO:0000256" key="1">
    <source>
        <dbReference type="ARBA" id="ARBA00022630"/>
    </source>
</evidence>
<evidence type="ECO:0000259" key="4">
    <source>
        <dbReference type="PROSITE" id="PS51387"/>
    </source>
</evidence>
<dbReference type="InterPro" id="IPR051312">
    <property type="entry name" value="Diverse_Substr_Oxidored"/>
</dbReference>
<dbReference type="Pfam" id="PF03450">
    <property type="entry name" value="CO_deh_flav_C"/>
    <property type="match status" value="1"/>
</dbReference>
<dbReference type="Gene3D" id="3.30.465.10">
    <property type="match status" value="1"/>
</dbReference>
<gene>
    <name evidence="5" type="ordered locus">Desti_0689</name>
</gene>
<dbReference type="SUPFAM" id="SSF56176">
    <property type="entry name" value="FAD-binding/transporter-associated domain-like"/>
    <property type="match status" value="1"/>
</dbReference>
<organism evidence="5 6">
    <name type="scientific">Desulfomonile tiedjei (strain ATCC 49306 / DSM 6799 / DCB-1)</name>
    <dbReference type="NCBI Taxonomy" id="706587"/>
    <lineage>
        <taxon>Bacteria</taxon>
        <taxon>Pseudomonadati</taxon>
        <taxon>Thermodesulfobacteriota</taxon>
        <taxon>Desulfomonilia</taxon>
        <taxon>Desulfomonilales</taxon>
        <taxon>Desulfomonilaceae</taxon>
        <taxon>Desulfomonile</taxon>
    </lineage>
</organism>
<dbReference type="KEGG" id="dti:Desti_0689"/>
<reference evidence="6" key="1">
    <citation type="submission" date="2012-06" db="EMBL/GenBank/DDBJ databases">
        <title>Complete sequence of chromosome of Desulfomonile tiedjei DSM 6799.</title>
        <authorList>
            <person name="Lucas S."/>
            <person name="Copeland A."/>
            <person name="Lapidus A."/>
            <person name="Glavina del Rio T."/>
            <person name="Dalin E."/>
            <person name="Tice H."/>
            <person name="Bruce D."/>
            <person name="Goodwin L."/>
            <person name="Pitluck S."/>
            <person name="Peters L."/>
            <person name="Ovchinnikova G."/>
            <person name="Zeytun A."/>
            <person name="Lu M."/>
            <person name="Kyrpides N."/>
            <person name="Mavromatis K."/>
            <person name="Ivanova N."/>
            <person name="Brettin T."/>
            <person name="Detter J.C."/>
            <person name="Han C."/>
            <person name="Larimer F."/>
            <person name="Land M."/>
            <person name="Hauser L."/>
            <person name="Markowitz V."/>
            <person name="Cheng J.-F."/>
            <person name="Hugenholtz P."/>
            <person name="Woyke T."/>
            <person name="Wu D."/>
            <person name="Spring S."/>
            <person name="Schroeder M."/>
            <person name="Brambilla E."/>
            <person name="Klenk H.-P."/>
            <person name="Eisen J.A."/>
        </authorList>
    </citation>
    <scope>NUCLEOTIDE SEQUENCE [LARGE SCALE GENOMIC DNA]</scope>
    <source>
        <strain evidence="6">ATCC 49306 / DSM 6799 / DCB-1</strain>
    </source>
</reference>
<dbReference type="InterPro" id="IPR002346">
    <property type="entry name" value="Mopterin_DH_FAD-bd"/>
</dbReference>
<dbReference type="SMART" id="SM01092">
    <property type="entry name" value="CO_deh_flav_C"/>
    <property type="match status" value="1"/>
</dbReference>
<dbReference type="InterPro" id="IPR036683">
    <property type="entry name" value="CO_DH_flav_C_dom_sf"/>
</dbReference>
<proteinExistence type="predicted"/>
<evidence type="ECO:0000313" key="6">
    <source>
        <dbReference type="Proteomes" id="UP000006055"/>
    </source>
</evidence>
<dbReference type="SUPFAM" id="SSF55447">
    <property type="entry name" value="CO dehydrogenase flavoprotein C-terminal domain-like"/>
    <property type="match status" value="1"/>
</dbReference>
<evidence type="ECO:0000313" key="5">
    <source>
        <dbReference type="EMBL" id="AFM23415.1"/>
    </source>
</evidence>